<evidence type="ECO:0000256" key="1">
    <source>
        <dbReference type="ARBA" id="ARBA00009502"/>
    </source>
</evidence>
<comment type="caution">
    <text evidence="2">The sequence shown here is derived from an EMBL/GenBank/DDBJ whole genome shotgun (WGS) entry which is preliminary data.</text>
</comment>
<name>A0A443S117_9ACAR</name>
<sequence length="57" mass="6424">MTSWRQAGITYLQFSSVCANCIRNALKADKKTDVTAKTTSNIKMIKKKKVESQTVEE</sequence>
<proteinExistence type="inferred from homology"/>
<dbReference type="CDD" id="cd12153">
    <property type="entry name" value="F1-ATPase_epsilon"/>
    <property type="match status" value="1"/>
</dbReference>
<gene>
    <name evidence="2" type="ORF">B4U80_14919</name>
</gene>
<protein>
    <submittedName>
        <fullName evidence="2">ATP synthase subunit epsilon-like protein</fullName>
    </submittedName>
</protein>
<dbReference type="SUPFAM" id="SSF48690">
    <property type="entry name" value="Epsilon subunit of mitochondrial F1F0-ATP synthase"/>
    <property type="match status" value="1"/>
</dbReference>
<evidence type="ECO:0000313" key="2">
    <source>
        <dbReference type="EMBL" id="RWS21210.1"/>
    </source>
</evidence>
<dbReference type="AlphaFoldDB" id="A0A443S117"/>
<dbReference type="PANTHER" id="PTHR12448:SF0">
    <property type="entry name" value="ATP SYNTHASE SUBUNIT EPSILON, MITOCHONDRIAL"/>
    <property type="match status" value="1"/>
</dbReference>
<dbReference type="Proteomes" id="UP000288716">
    <property type="component" value="Unassembled WGS sequence"/>
</dbReference>
<comment type="similarity">
    <text evidence="1">Belongs to the eukaryotic ATPase epsilon family.</text>
</comment>
<dbReference type="PANTHER" id="PTHR12448">
    <property type="entry name" value="ATP SYNTHASE EPSILON CHAIN, MITOCHONDRIAL"/>
    <property type="match status" value="1"/>
</dbReference>
<dbReference type="GO" id="GO:0005743">
    <property type="term" value="C:mitochondrial inner membrane"/>
    <property type="evidence" value="ECO:0007669"/>
    <property type="project" value="InterPro"/>
</dbReference>
<dbReference type="GO" id="GO:0046933">
    <property type="term" value="F:proton-transporting ATP synthase activity, rotational mechanism"/>
    <property type="evidence" value="ECO:0007669"/>
    <property type="project" value="InterPro"/>
</dbReference>
<keyword evidence="3" id="KW-1185">Reference proteome</keyword>
<dbReference type="GO" id="GO:0042776">
    <property type="term" value="P:proton motive force-driven mitochondrial ATP synthesis"/>
    <property type="evidence" value="ECO:0007669"/>
    <property type="project" value="TreeGrafter"/>
</dbReference>
<reference evidence="2 3" key="1">
    <citation type="journal article" date="2018" name="Gigascience">
        <title>Genomes of trombidid mites reveal novel predicted allergens and laterally-transferred genes associated with secondary metabolism.</title>
        <authorList>
            <person name="Dong X."/>
            <person name="Chaisiri K."/>
            <person name="Xia D."/>
            <person name="Armstrong S.D."/>
            <person name="Fang Y."/>
            <person name="Donnelly M.J."/>
            <person name="Kadowaki T."/>
            <person name="McGarry J.W."/>
            <person name="Darby A.C."/>
            <person name="Makepeace B.L."/>
        </authorList>
    </citation>
    <scope>NUCLEOTIDE SEQUENCE [LARGE SCALE GENOMIC DNA]</scope>
    <source>
        <strain evidence="2">UoL-UT</strain>
    </source>
</reference>
<evidence type="ECO:0000313" key="3">
    <source>
        <dbReference type="Proteomes" id="UP000288716"/>
    </source>
</evidence>
<dbReference type="EMBL" id="NCKV01013178">
    <property type="protein sequence ID" value="RWS21210.1"/>
    <property type="molecule type" value="Genomic_DNA"/>
</dbReference>
<organism evidence="2 3">
    <name type="scientific">Leptotrombidium deliense</name>
    <dbReference type="NCBI Taxonomy" id="299467"/>
    <lineage>
        <taxon>Eukaryota</taxon>
        <taxon>Metazoa</taxon>
        <taxon>Ecdysozoa</taxon>
        <taxon>Arthropoda</taxon>
        <taxon>Chelicerata</taxon>
        <taxon>Arachnida</taxon>
        <taxon>Acari</taxon>
        <taxon>Acariformes</taxon>
        <taxon>Trombidiformes</taxon>
        <taxon>Prostigmata</taxon>
        <taxon>Anystina</taxon>
        <taxon>Parasitengona</taxon>
        <taxon>Trombiculoidea</taxon>
        <taxon>Trombiculidae</taxon>
        <taxon>Leptotrombidium</taxon>
    </lineage>
</organism>
<dbReference type="InterPro" id="IPR036742">
    <property type="entry name" value="ATP_synth_F1_esu_sf_mt"/>
</dbReference>
<dbReference type="Pfam" id="PF04627">
    <property type="entry name" value="ATP-synt_Eps"/>
    <property type="match status" value="1"/>
</dbReference>
<dbReference type="GO" id="GO:0045259">
    <property type="term" value="C:proton-transporting ATP synthase complex"/>
    <property type="evidence" value="ECO:0007669"/>
    <property type="project" value="InterPro"/>
</dbReference>
<dbReference type="VEuPathDB" id="VectorBase:LDEU010830"/>
<dbReference type="STRING" id="299467.A0A443S117"/>
<dbReference type="Gene3D" id="1.10.1620.20">
    <property type="entry name" value="ATP synthase, F1 complex, epsilon subunit superfamily, mitochondrial"/>
    <property type="match status" value="1"/>
</dbReference>
<accession>A0A443S117</accession>
<dbReference type="InterPro" id="IPR006721">
    <property type="entry name" value="ATP_synth_F1_esu_mt"/>
</dbReference>